<sequence length="209" mass="22395">MNPDSVLPWGPACLPGCPPGLHSQPLWKPPFFINYEHDGGGGGGRRHWWNRGLSTLDAHRDHKGLSQKLSTSVGTKTSRFSYETLDTGCPPPEEGEAAMGTGPSPSDELPVQDSPYVPQPQLVFLQQMLLRKMEQNGKDEKASNSAPKPSQQMSGTAGQGARGPPTAPSPGTEARLLPRRPICLDDSQLGSVLGKLDTGEAWSRPPAVQ</sequence>
<accession>A0A341AIW7</accession>
<evidence type="ECO:0000313" key="3">
    <source>
        <dbReference type="RefSeq" id="XP_024589814.1"/>
    </source>
</evidence>
<dbReference type="Proteomes" id="UP000252040">
    <property type="component" value="Unplaced"/>
</dbReference>
<dbReference type="InParanoid" id="A0A341AIW7"/>
<dbReference type="AlphaFoldDB" id="A0A341AIW7"/>
<evidence type="ECO:0000256" key="1">
    <source>
        <dbReference type="SAM" id="MobiDB-lite"/>
    </source>
</evidence>
<dbReference type="RefSeq" id="XP_024589814.1">
    <property type="nucleotide sequence ID" value="XM_024734046.1"/>
</dbReference>
<feature type="compositionally biased region" description="Polar residues" evidence="1">
    <location>
        <begin position="67"/>
        <end position="81"/>
    </location>
</feature>
<evidence type="ECO:0000313" key="2">
    <source>
        <dbReference type="Proteomes" id="UP000252040"/>
    </source>
</evidence>
<reference evidence="3" key="1">
    <citation type="submission" date="2025-08" db="UniProtKB">
        <authorList>
            <consortium name="RefSeq"/>
        </authorList>
    </citation>
    <scope>IDENTIFICATION</scope>
    <source>
        <tissue evidence="3">Meat</tissue>
    </source>
</reference>
<protein>
    <submittedName>
        <fullName evidence="3">Uncharacterized protein LOC112392337</fullName>
    </submittedName>
</protein>
<dbReference type="KEGG" id="nasi:112392337"/>
<dbReference type="GeneID" id="112392337"/>
<name>A0A341AIW7_NEOAA</name>
<proteinExistence type="predicted"/>
<feature type="region of interest" description="Disordered" evidence="1">
    <location>
        <begin position="135"/>
        <end position="209"/>
    </location>
</feature>
<gene>
    <name evidence="3" type="primary">LOC112392337</name>
</gene>
<feature type="region of interest" description="Disordered" evidence="1">
    <location>
        <begin position="67"/>
        <end position="115"/>
    </location>
</feature>
<organism evidence="2 3">
    <name type="scientific">Neophocaena asiaeorientalis asiaeorientalis</name>
    <name type="common">Yangtze finless porpoise</name>
    <name type="synonym">Neophocaena phocaenoides subsp. asiaeorientalis</name>
    <dbReference type="NCBI Taxonomy" id="1706337"/>
    <lineage>
        <taxon>Eukaryota</taxon>
        <taxon>Metazoa</taxon>
        <taxon>Chordata</taxon>
        <taxon>Craniata</taxon>
        <taxon>Vertebrata</taxon>
        <taxon>Euteleostomi</taxon>
        <taxon>Mammalia</taxon>
        <taxon>Eutheria</taxon>
        <taxon>Laurasiatheria</taxon>
        <taxon>Artiodactyla</taxon>
        <taxon>Whippomorpha</taxon>
        <taxon>Cetacea</taxon>
        <taxon>Odontoceti</taxon>
        <taxon>Phocoenidae</taxon>
        <taxon>Neophocaena</taxon>
    </lineage>
</organism>
<feature type="compositionally biased region" description="Polar residues" evidence="1">
    <location>
        <begin position="143"/>
        <end position="156"/>
    </location>
</feature>
<keyword evidence="2" id="KW-1185">Reference proteome</keyword>